<dbReference type="EC" id="5.2.1.8" evidence="10"/>
<evidence type="ECO:0000256" key="8">
    <source>
        <dbReference type="ARBA" id="ARBA00037071"/>
    </source>
</evidence>
<evidence type="ECO:0000256" key="1">
    <source>
        <dbReference type="ARBA" id="ARBA00000971"/>
    </source>
</evidence>
<dbReference type="Proteomes" id="UP000190541">
    <property type="component" value="Unassembled WGS sequence"/>
</dbReference>
<keyword evidence="5 9" id="KW-0697">Rotamase</keyword>
<comment type="similarity">
    <text evidence="3 10">Belongs to the FKBP-type PPIase family.</text>
</comment>
<dbReference type="PANTHER" id="PTHR47861:SF3">
    <property type="entry name" value="FKBP-TYPE PEPTIDYL-PROLYL CIS-TRANS ISOMERASE SLYD"/>
    <property type="match status" value="1"/>
</dbReference>
<keyword evidence="6" id="KW-0143">Chaperone</keyword>
<sequence length="175" mass="19095">MRAMPIIFKTMTIEPNSVVTLTYKLHTVEDGKRTFVEEAGKDNPLDFLYGVGMMLPKFEENIAGLAAGDTTDFELAAEDAYGEVNEQAIASLPIDMFRESGIPAVGQILPLQDNQGNQFRGKVTEVSPEVVVVDLNHPMAGQNLHFSIEVLSVREATPDELAHGHSHGPDGSHDH</sequence>
<dbReference type="STRING" id="623280.SAMN05660226_00102"/>
<protein>
    <recommendedName>
        <fullName evidence="10">Peptidyl-prolyl cis-trans isomerase</fullName>
        <ecNumber evidence="10">5.2.1.8</ecNumber>
    </recommendedName>
</protein>
<evidence type="ECO:0000313" key="12">
    <source>
        <dbReference type="EMBL" id="SKB26321.1"/>
    </source>
</evidence>
<dbReference type="EMBL" id="FUYS01000001">
    <property type="protein sequence ID" value="SKB26321.1"/>
    <property type="molecule type" value="Genomic_DNA"/>
</dbReference>
<comment type="catalytic activity">
    <reaction evidence="1 9 10">
        <text>[protein]-peptidylproline (omega=180) = [protein]-peptidylproline (omega=0)</text>
        <dbReference type="Rhea" id="RHEA:16237"/>
        <dbReference type="Rhea" id="RHEA-COMP:10747"/>
        <dbReference type="Rhea" id="RHEA-COMP:10748"/>
        <dbReference type="ChEBI" id="CHEBI:83833"/>
        <dbReference type="ChEBI" id="CHEBI:83834"/>
        <dbReference type="EC" id="5.2.1.8"/>
    </reaction>
</comment>
<proteinExistence type="inferred from homology"/>
<evidence type="ECO:0000256" key="6">
    <source>
        <dbReference type="ARBA" id="ARBA00023186"/>
    </source>
</evidence>
<dbReference type="GO" id="GO:0005737">
    <property type="term" value="C:cytoplasm"/>
    <property type="evidence" value="ECO:0007669"/>
    <property type="project" value="UniProtKB-SubCell"/>
</dbReference>
<dbReference type="PANTHER" id="PTHR47861">
    <property type="entry name" value="FKBP-TYPE PEPTIDYL-PROLYL CIS-TRANS ISOMERASE SLYD"/>
    <property type="match status" value="1"/>
</dbReference>
<dbReference type="AlphaFoldDB" id="A0A1T4ZU87"/>
<keyword evidence="7 9" id="KW-0413">Isomerase</keyword>
<organism evidence="12 13">
    <name type="scientific">Parapedobacter luteus</name>
    <dbReference type="NCBI Taxonomy" id="623280"/>
    <lineage>
        <taxon>Bacteria</taxon>
        <taxon>Pseudomonadati</taxon>
        <taxon>Bacteroidota</taxon>
        <taxon>Sphingobacteriia</taxon>
        <taxon>Sphingobacteriales</taxon>
        <taxon>Sphingobacteriaceae</taxon>
        <taxon>Parapedobacter</taxon>
    </lineage>
</organism>
<accession>A0A1T4ZU87</accession>
<dbReference type="SUPFAM" id="SSF54534">
    <property type="entry name" value="FKBP-like"/>
    <property type="match status" value="1"/>
</dbReference>
<keyword evidence="4" id="KW-0963">Cytoplasm</keyword>
<evidence type="ECO:0000256" key="2">
    <source>
        <dbReference type="ARBA" id="ARBA00004496"/>
    </source>
</evidence>
<keyword evidence="13" id="KW-1185">Reference proteome</keyword>
<evidence type="ECO:0000256" key="4">
    <source>
        <dbReference type="ARBA" id="ARBA00022490"/>
    </source>
</evidence>
<dbReference type="PROSITE" id="PS50059">
    <property type="entry name" value="FKBP_PPIASE"/>
    <property type="match status" value="1"/>
</dbReference>
<dbReference type="Pfam" id="PF00254">
    <property type="entry name" value="FKBP_C"/>
    <property type="match status" value="1"/>
</dbReference>
<evidence type="ECO:0000259" key="11">
    <source>
        <dbReference type="PROSITE" id="PS50059"/>
    </source>
</evidence>
<comment type="subcellular location">
    <subcellularLocation>
        <location evidence="2">Cytoplasm</location>
    </subcellularLocation>
</comment>
<comment type="function">
    <text evidence="8">Also involved in hydrogenase metallocenter assembly, probably by participating in the nickel insertion step. This function in hydrogenase biosynthesis requires chaperone activity and the presence of the metal-binding domain, but not PPIase activity.</text>
</comment>
<reference evidence="12 13" key="1">
    <citation type="submission" date="2017-02" db="EMBL/GenBank/DDBJ databases">
        <authorList>
            <person name="Peterson S.W."/>
        </authorList>
    </citation>
    <scope>NUCLEOTIDE SEQUENCE [LARGE SCALE GENOMIC DNA]</scope>
    <source>
        <strain evidence="12 13">DSM 22899</strain>
    </source>
</reference>
<evidence type="ECO:0000313" key="13">
    <source>
        <dbReference type="Proteomes" id="UP000190541"/>
    </source>
</evidence>
<dbReference type="GO" id="GO:0042026">
    <property type="term" value="P:protein refolding"/>
    <property type="evidence" value="ECO:0007669"/>
    <property type="project" value="UniProtKB-ARBA"/>
</dbReference>
<evidence type="ECO:0000256" key="9">
    <source>
        <dbReference type="PROSITE-ProRule" id="PRU00277"/>
    </source>
</evidence>
<gene>
    <name evidence="12" type="ORF">SAMN05660226_00102</name>
</gene>
<evidence type="ECO:0000256" key="10">
    <source>
        <dbReference type="RuleBase" id="RU003915"/>
    </source>
</evidence>
<dbReference type="InterPro" id="IPR046357">
    <property type="entry name" value="PPIase_dom_sf"/>
</dbReference>
<evidence type="ECO:0000256" key="7">
    <source>
        <dbReference type="ARBA" id="ARBA00023235"/>
    </source>
</evidence>
<dbReference type="Gene3D" id="3.10.50.40">
    <property type="match status" value="1"/>
</dbReference>
<name>A0A1T4ZU87_9SPHI</name>
<dbReference type="InterPro" id="IPR001179">
    <property type="entry name" value="PPIase_FKBP_dom"/>
</dbReference>
<dbReference type="GO" id="GO:0003755">
    <property type="term" value="F:peptidyl-prolyl cis-trans isomerase activity"/>
    <property type="evidence" value="ECO:0007669"/>
    <property type="project" value="UniProtKB-UniRule"/>
</dbReference>
<evidence type="ECO:0000256" key="3">
    <source>
        <dbReference type="ARBA" id="ARBA00006577"/>
    </source>
</evidence>
<evidence type="ECO:0000256" key="5">
    <source>
        <dbReference type="ARBA" id="ARBA00023110"/>
    </source>
</evidence>
<feature type="domain" description="PPIase FKBP-type" evidence="11">
    <location>
        <begin position="16"/>
        <end position="93"/>
    </location>
</feature>